<sequence length="304" mass="35446">MITKHVHRGLTWVDLESPSQDEIRTIAKEYNLNPLVIHELSAPSLRPKVDLYEHFIYLILHFPRLRKNKGGEEDHEVDFILGKKFLISVRYGTSETFYYVSKMFDASAILNKEHFGTHAGVFFCFLVGKFYEALLHELSAVRESLRSIENRIFSGEERDMVVHLSRVSRDLLYFRRSLSLHRDVLESFEIAEKKLFGAEFSFRLRTLIGDYYRVEHAVESNMAFLGELRETNNALLTTKQNEIMKTLTVLAFIALPATTVLSLFQIDSISRPLIGMRFDFWILVLLVGSIAIGLYTWFKRKRWL</sequence>
<keyword evidence="5 8" id="KW-0812">Transmembrane</keyword>
<dbReference type="GO" id="GO:0005886">
    <property type="term" value="C:plasma membrane"/>
    <property type="evidence" value="ECO:0007669"/>
    <property type="project" value="UniProtKB-SubCell"/>
</dbReference>
<evidence type="ECO:0000256" key="6">
    <source>
        <dbReference type="ARBA" id="ARBA00022989"/>
    </source>
</evidence>
<evidence type="ECO:0000256" key="5">
    <source>
        <dbReference type="ARBA" id="ARBA00022692"/>
    </source>
</evidence>
<evidence type="ECO:0000256" key="1">
    <source>
        <dbReference type="ARBA" id="ARBA00004651"/>
    </source>
</evidence>
<evidence type="ECO:0000256" key="4">
    <source>
        <dbReference type="ARBA" id="ARBA00022475"/>
    </source>
</evidence>
<dbReference type="GO" id="GO:0015087">
    <property type="term" value="F:cobalt ion transmembrane transporter activity"/>
    <property type="evidence" value="ECO:0007669"/>
    <property type="project" value="TreeGrafter"/>
</dbReference>
<keyword evidence="6 8" id="KW-1133">Transmembrane helix</keyword>
<comment type="subcellular location">
    <subcellularLocation>
        <location evidence="1">Cell membrane</location>
        <topology evidence="1">Multi-pass membrane protein</topology>
    </subcellularLocation>
</comment>
<evidence type="ECO:0000313" key="10">
    <source>
        <dbReference type="Proteomes" id="UP000178121"/>
    </source>
</evidence>
<feature type="transmembrane region" description="Helical" evidence="8">
    <location>
        <begin position="247"/>
        <end position="266"/>
    </location>
</feature>
<dbReference type="Gene3D" id="1.20.58.340">
    <property type="entry name" value="Magnesium transport protein CorA, transmembrane region"/>
    <property type="match status" value="2"/>
</dbReference>
<accession>A0A1G2M8L7</accession>
<proteinExistence type="inferred from homology"/>
<dbReference type="InterPro" id="IPR002523">
    <property type="entry name" value="MgTranspt_CorA/ZnTranspt_ZntB"/>
</dbReference>
<reference evidence="9 10" key="1">
    <citation type="journal article" date="2016" name="Nat. Commun.">
        <title>Thousands of microbial genomes shed light on interconnected biogeochemical processes in an aquifer system.</title>
        <authorList>
            <person name="Anantharaman K."/>
            <person name="Brown C.T."/>
            <person name="Hug L.A."/>
            <person name="Sharon I."/>
            <person name="Castelle C.J."/>
            <person name="Probst A.J."/>
            <person name="Thomas B.C."/>
            <person name="Singh A."/>
            <person name="Wilkins M.J."/>
            <person name="Karaoz U."/>
            <person name="Brodie E.L."/>
            <person name="Williams K.H."/>
            <person name="Hubbard S.S."/>
            <person name="Banfield J.F."/>
        </authorList>
    </citation>
    <scope>NUCLEOTIDE SEQUENCE [LARGE SCALE GENOMIC DNA]</scope>
</reference>
<evidence type="ECO:0000256" key="7">
    <source>
        <dbReference type="ARBA" id="ARBA00023136"/>
    </source>
</evidence>
<keyword evidence="7 8" id="KW-0472">Membrane</keyword>
<protein>
    <recommendedName>
        <fullName evidence="11">Mg2 transporter protein CorA family protein</fullName>
    </recommendedName>
</protein>
<feature type="transmembrane region" description="Helical" evidence="8">
    <location>
        <begin position="278"/>
        <end position="298"/>
    </location>
</feature>
<dbReference type="GO" id="GO:0000287">
    <property type="term" value="F:magnesium ion binding"/>
    <property type="evidence" value="ECO:0007669"/>
    <property type="project" value="TreeGrafter"/>
</dbReference>
<gene>
    <name evidence="9" type="ORF">A2849_02975</name>
</gene>
<dbReference type="InterPro" id="IPR045863">
    <property type="entry name" value="CorA_TM1_TM2"/>
</dbReference>
<dbReference type="InterPro" id="IPR045861">
    <property type="entry name" value="CorA_cytoplasmic_dom"/>
</dbReference>
<evidence type="ECO:0000256" key="2">
    <source>
        <dbReference type="ARBA" id="ARBA00009765"/>
    </source>
</evidence>
<name>A0A1G2M8L7_9BACT</name>
<comment type="caution">
    <text evidence="9">The sequence shown here is derived from an EMBL/GenBank/DDBJ whole genome shotgun (WGS) entry which is preliminary data.</text>
</comment>
<dbReference type="SUPFAM" id="SSF144083">
    <property type="entry name" value="Magnesium transport protein CorA, transmembrane region"/>
    <property type="match status" value="1"/>
</dbReference>
<evidence type="ECO:0000313" key="9">
    <source>
        <dbReference type="EMBL" id="OHA20256.1"/>
    </source>
</evidence>
<dbReference type="SUPFAM" id="SSF143865">
    <property type="entry name" value="CorA soluble domain-like"/>
    <property type="match status" value="1"/>
</dbReference>
<keyword evidence="3" id="KW-0813">Transport</keyword>
<evidence type="ECO:0000256" key="8">
    <source>
        <dbReference type="SAM" id="Phobius"/>
    </source>
</evidence>
<comment type="similarity">
    <text evidence="2">Belongs to the CorA metal ion transporter (MIT) (TC 1.A.35) family.</text>
</comment>
<organism evidence="9 10">
    <name type="scientific">Candidatus Taylorbacteria bacterium RIFCSPHIGHO2_01_FULL_51_15</name>
    <dbReference type="NCBI Taxonomy" id="1802304"/>
    <lineage>
        <taxon>Bacteria</taxon>
        <taxon>Candidatus Tayloriibacteriota</taxon>
    </lineage>
</organism>
<dbReference type="Gene3D" id="3.30.460.20">
    <property type="entry name" value="CorA soluble domain-like"/>
    <property type="match status" value="1"/>
</dbReference>
<dbReference type="AlphaFoldDB" id="A0A1G2M8L7"/>
<dbReference type="GO" id="GO:0050897">
    <property type="term" value="F:cobalt ion binding"/>
    <property type="evidence" value="ECO:0007669"/>
    <property type="project" value="TreeGrafter"/>
</dbReference>
<evidence type="ECO:0008006" key="11">
    <source>
        <dbReference type="Google" id="ProtNLM"/>
    </source>
</evidence>
<keyword evidence="4" id="KW-1003">Cell membrane</keyword>
<evidence type="ECO:0000256" key="3">
    <source>
        <dbReference type="ARBA" id="ARBA00022448"/>
    </source>
</evidence>
<dbReference type="PANTHER" id="PTHR46494">
    <property type="entry name" value="CORA FAMILY METAL ION TRANSPORTER (EUROFUNG)"/>
    <property type="match status" value="1"/>
</dbReference>
<dbReference type="PANTHER" id="PTHR46494:SF1">
    <property type="entry name" value="CORA FAMILY METAL ION TRANSPORTER (EUROFUNG)"/>
    <property type="match status" value="1"/>
</dbReference>
<dbReference type="GO" id="GO:0015095">
    <property type="term" value="F:magnesium ion transmembrane transporter activity"/>
    <property type="evidence" value="ECO:0007669"/>
    <property type="project" value="TreeGrafter"/>
</dbReference>
<dbReference type="EMBL" id="MHRI01000032">
    <property type="protein sequence ID" value="OHA20256.1"/>
    <property type="molecule type" value="Genomic_DNA"/>
</dbReference>
<dbReference type="Proteomes" id="UP000178121">
    <property type="component" value="Unassembled WGS sequence"/>
</dbReference>
<dbReference type="Pfam" id="PF01544">
    <property type="entry name" value="CorA"/>
    <property type="match status" value="1"/>
</dbReference>